<dbReference type="EMBL" id="CH479202">
    <property type="protein sequence ID" value="EDW30079.1"/>
    <property type="molecule type" value="Genomic_DNA"/>
</dbReference>
<gene>
    <name evidence="1" type="primary">Dper\GL22517</name>
    <name evidence="1" type="ORF">Dper_GL22517</name>
</gene>
<evidence type="ECO:0000313" key="1">
    <source>
        <dbReference type="EMBL" id="EDW30079.1"/>
    </source>
</evidence>
<reference evidence="1 2" key="1">
    <citation type="journal article" date="2007" name="Nature">
        <title>Evolution of genes and genomes on the Drosophila phylogeny.</title>
        <authorList>
            <consortium name="Drosophila 12 Genomes Consortium"/>
            <person name="Clark A.G."/>
            <person name="Eisen M.B."/>
            <person name="Smith D.R."/>
            <person name="Bergman C.M."/>
            <person name="Oliver B."/>
            <person name="Markow T.A."/>
            <person name="Kaufman T.C."/>
            <person name="Kellis M."/>
            <person name="Gelbart W."/>
            <person name="Iyer V.N."/>
            <person name="Pollard D.A."/>
            <person name="Sackton T.B."/>
            <person name="Larracuente A.M."/>
            <person name="Singh N.D."/>
            <person name="Abad J.P."/>
            <person name="Abt D.N."/>
            <person name="Adryan B."/>
            <person name="Aguade M."/>
            <person name="Akashi H."/>
            <person name="Anderson W.W."/>
            <person name="Aquadro C.F."/>
            <person name="Ardell D.H."/>
            <person name="Arguello R."/>
            <person name="Artieri C.G."/>
            <person name="Barbash D.A."/>
            <person name="Barker D."/>
            <person name="Barsanti P."/>
            <person name="Batterham P."/>
            <person name="Batzoglou S."/>
            <person name="Begun D."/>
            <person name="Bhutkar A."/>
            <person name="Blanco E."/>
            <person name="Bosak S.A."/>
            <person name="Bradley R.K."/>
            <person name="Brand A.D."/>
            <person name="Brent M.R."/>
            <person name="Brooks A.N."/>
            <person name="Brown R.H."/>
            <person name="Butlin R.K."/>
            <person name="Caggese C."/>
            <person name="Calvi B.R."/>
            <person name="Bernardo de Carvalho A."/>
            <person name="Caspi A."/>
            <person name="Castrezana S."/>
            <person name="Celniker S.E."/>
            <person name="Chang J.L."/>
            <person name="Chapple C."/>
            <person name="Chatterji S."/>
            <person name="Chinwalla A."/>
            <person name="Civetta A."/>
            <person name="Clifton S.W."/>
            <person name="Comeron J.M."/>
            <person name="Costello J.C."/>
            <person name="Coyne J.A."/>
            <person name="Daub J."/>
            <person name="David R.G."/>
            <person name="Delcher A.L."/>
            <person name="Delehaunty K."/>
            <person name="Do C.B."/>
            <person name="Ebling H."/>
            <person name="Edwards K."/>
            <person name="Eickbush T."/>
            <person name="Evans J.D."/>
            <person name="Filipski A."/>
            <person name="Findeiss S."/>
            <person name="Freyhult E."/>
            <person name="Fulton L."/>
            <person name="Fulton R."/>
            <person name="Garcia A.C."/>
            <person name="Gardiner A."/>
            <person name="Garfield D.A."/>
            <person name="Garvin B.E."/>
            <person name="Gibson G."/>
            <person name="Gilbert D."/>
            <person name="Gnerre S."/>
            <person name="Godfrey J."/>
            <person name="Good R."/>
            <person name="Gotea V."/>
            <person name="Gravely B."/>
            <person name="Greenberg A.J."/>
            <person name="Griffiths-Jones S."/>
            <person name="Gross S."/>
            <person name="Guigo R."/>
            <person name="Gustafson E.A."/>
            <person name="Haerty W."/>
            <person name="Hahn M.W."/>
            <person name="Halligan D.L."/>
            <person name="Halpern A.L."/>
            <person name="Halter G.M."/>
            <person name="Han M.V."/>
            <person name="Heger A."/>
            <person name="Hillier L."/>
            <person name="Hinrichs A.S."/>
            <person name="Holmes I."/>
            <person name="Hoskins R.A."/>
            <person name="Hubisz M.J."/>
            <person name="Hultmark D."/>
            <person name="Huntley M.A."/>
            <person name="Jaffe D.B."/>
            <person name="Jagadeeshan S."/>
            <person name="Jeck W.R."/>
            <person name="Johnson J."/>
            <person name="Jones C.D."/>
            <person name="Jordan W.C."/>
            <person name="Karpen G.H."/>
            <person name="Kataoka E."/>
            <person name="Keightley P.D."/>
            <person name="Kheradpour P."/>
            <person name="Kirkness E.F."/>
            <person name="Koerich L.B."/>
            <person name="Kristiansen K."/>
            <person name="Kudrna D."/>
            <person name="Kulathinal R.J."/>
            <person name="Kumar S."/>
            <person name="Kwok R."/>
            <person name="Lander E."/>
            <person name="Langley C.H."/>
            <person name="Lapoint R."/>
            <person name="Lazzaro B.P."/>
            <person name="Lee S.J."/>
            <person name="Levesque L."/>
            <person name="Li R."/>
            <person name="Lin C.F."/>
            <person name="Lin M.F."/>
            <person name="Lindblad-Toh K."/>
            <person name="Llopart A."/>
            <person name="Long M."/>
            <person name="Low L."/>
            <person name="Lozovsky E."/>
            <person name="Lu J."/>
            <person name="Luo M."/>
            <person name="Machado C.A."/>
            <person name="Makalowski W."/>
            <person name="Marzo M."/>
            <person name="Matsuda M."/>
            <person name="Matzkin L."/>
            <person name="McAllister B."/>
            <person name="McBride C.S."/>
            <person name="McKernan B."/>
            <person name="McKernan K."/>
            <person name="Mendez-Lago M."/>
            <person name="Minx P."/>
            <person name="Mollenhauer M.U."/>
            <person name="Montooth K."/>
            <person name="Mount S.M."/>
            <person name="Mu X."/>
            <person name="Myers E."/>
            <person name="Negre B."/>
            <person name="Newfeld S."/>
            <person name="Nielsen R."/>
            <person name="Noor M.A."/>
            <person name="O'Grady P."/>
            <person name="Pachter L."/>
            <person name="Papaceit M."/>
            <person name="Parisi M.J."/>
            <person name="Parisi M."/>
            <person name="Parts L."/>
            <person name="Pedersen J.S."/>
            <person name="Pesole G."/>
            <person name="Phillippy A.M."/>
            <person name="Ponting C.P."/>
            <person name="Pop M."/>
            <person name="Porcelli D."/>
            <person name="Powell J.R."/>
            <person name="Prohaska S."/>
            <person name="Pruitt K."/>
            <person name="Puig M."/>
            <person name="Quesneville H."/>
            <person name="Ram K.R."/>
            <person name="Rand D."/>
            <person name="Rasmussen M.D."/>
            <person name="Reed L.K."/>
            <person name="Reenan R."/>
            <person name="Reily A."/>
            <person name="Remington K.A."/>
            <person name="Rieger T.T."/>
            <person name="Ritchie M.G."/>
            <person name="Robin C."/>
            <person name="Rogers Y.H."/>
            <person name="Rohde C."/>
            <person name="Rozas J."/>
            <person name="Rubenfield M.J."/>
            <person name="Ruiz A."/>
            <person name="Russo S."/>
            <person name="Salzberg S.L."/>
            <person name="Sanchez-Gracia A."/>
            <person name="Saranga D.J."/>
            <person name="Sato H."/>
            <person name="Schaeffer S.W."/>
            <person name="Schatz M.C."/>
            <person name="Schlenke T."/>
            <person name="Schwartz R."/>
            <person name="Segarra C."/>
            <person name="Singh R.S."/>
            <person name="Sirot L."/>
            <person name="Sirota M."/>
            <person name="Sisneros N.B."/>
            <person name="Smith C.D."/>
            <person name="Smith T.F."/>
            <person name="Spieth J."/>
            <person name="Stage D.E."/>
            <person name="Stark A."/>
            <person name="Stephan W."/>
            <person name="Strausberg R.L."/>
            <person name="Strempel S."/>
            <person name="Sturgill D."/>
            <person name="Sutton G."/>
            <person name="Sutton G.G."/>
            <person name="Tao W."/>
            <person name="Teichmann S."/>
            <person name="Tobari Y.N."/>
            <person name="Tomimura Y."/>
            <person name="Tsolas J.M."/>
            <person name="Valente V.L."/>
            <person name="Venter E."/>
            <person name="Venter J.C."/>
            <person name="Vicario S."/>
            <person name="Vieira F.G."/>
            <person name="Vilella A.J."/>
            <person name="Villasante A."/>
            <person name="Walenz B."/>
            <person name="Wang J."/>
            <person name="Wasserman M."/>
            <person name="Watts T."/>
            <person name="Wilson D."/>
            <person name="Wilson R.K."/>
            <person name="Wing R.A."/>
            <person name="Wolfner M.F."/>
            <person name="Wong A."/>
            <person name="Wong G.K."/>
            <person name="Wu C.I."/>
            <person name="Wu G."/>
            <person name="Yamamoto D."/>
            <person name="Yang H.P."/>
            <person name="Yang S.P."/>
            <person name="Yorke J.A."/>
            <person name="Yoshida K."/>
            <person name="Zdobnov E."/>
            <person name="Zhang P."/>
            <person name="Zhang Y."/>
            <person name="Zimin A.V."/>
            <person name="Baldwin J."/>
            <person name="Abdouelleil A."/>
            <person name="Abdulkadir J."/>
            <person name="Abebe A."/>
            <person name="Abera B."/>
            <person name="Abreu J."/>
            <person name="Acer S.C."/>
            <person name="Aftuck L."/>
            <person name="Alexander A."/>
            <person name="An P."/>
            <person name="Anderson E."/>
            <person name="Anderson S."/>
            <person name="Arachi H."/>
            <person name="Azer M."/>
            <person name="Bachantsang P."/>
            <person name="Barry A."/>
            <person name="Bayul T."/>
            <person name="Berlin A."/>
            <person name="Bessette D."/>
            <person name="Bloom T."/>
            <person name="Blye J."/>
            <person name="Boguslavskiy L."/>
            <person name="Bonnet C."/>
            <person name="Boukhgalter B."/>
            <person name="Bourzgui I."/>
            <person name="Brown A."/>
            <person name="Cahill P."/>
            <person name="Channer S."/>
            <person name="Cheshatsang Y."/>
            <person name="Chuda L."/>
            <person name="Citroen M."/>
            <person name="Collymore A."/>
            <person name="Cooke P."/>
            <person name="Costello M."/>
            <person name="D'Aco K."/>
            <person name="Daza R."/>
            <person name="De Haan G."/>
            <person name="DeGray S."/>
            <person name="DeMaso C."/>
            <person name="Dhargay N."/>
            <person name="Dooley K."/>
            <person name="Dooley E."/>
            <person name="Doricent M."/>
            <person name="Dorje P."/>
            <person name="Dorjee K."/>
            <person name="Dupes A."/>
            <person name="Elong R."/>
            <person name="Falk J."/>
            <person name="Farina A."/>
            <person name="Faro S."/>
            <person name="Ferguson D."/>
            <person name="Fisher S."/>
            <person name="Foley C.D."/>
            <person name="Franke A."/>
            <person name="Friedrich D."/>
            <person name="Gadbois L."/>
            <person name="Gearin G."/>
            <person name="Gearin C.R."/>
            <person name="Giannoukos G."/>
            <person name="Goode T."/>
            <person name="Graham J."/>
            <person name="Grandbois E."/>
            <person name="Grewal S."/>
            <person name="Gyaltsen K."/>
            <person name="Hafez N."/>
            <person name="Hagos B."/>
            <person name="Hall J."/>
            <person name="Henson C."/>
            <person name="Hollinger A."/>
            <person name="Honan T."/>
            <person name="Huard M.D."/>
            <person name="Hughes L."/>
            <person name="Hurhula B."/>
            <person name="Husby M.E."/>
            <person name="Kamat A."/>
            <person name="Kanga B."/>
            <person name="Kashin S."/>
            <person name="Khazanovich D."/>
            <person name="Kisner P."/>
            <person name="Lance K."/>
            <person name="Lara M."/>
            <person name="Lee W."/>
            <person name="Lennon N."/>
            <person name="Letendre F."/>
            <person name="LeVine R."/>
            <person name="Lipovsky A."/>
            <person name="Liu X."/>
            <person name="Liu J."/>
            <person name="Liu S."/>
            <person name="Lokyitsang T."/>
            <person name="Lokyitsang Y."/>
            <person name="Lubonja R."/>
            <person name="Lui A."/>
            <person name="MacDonald P."/>
            <person name="Magnisalis V."/>
            <person name="Maru K."/>
            <person name="Matthews C."/>
            <person name="McCusker W."/>
            <person name="McDonough S."/>
            <person name="Mehta T."/>
            <person name="Meldrim J."/>
            <person name="Meneus L."/>
            <person name="Mihai O."/>
            <person name="Mihalev A."/>
            <person name="Mihova T."/>
            <person name="Mittelman R."/>
            <person name="Mlenga V."/>
            <person name="Montmayeur A."/>
            <person name="Mulrain L."/>
            <person name="Navidi A."/>
            <person name="Naylor J."/>
            <person name="Negash T."/>
            <person name="Nguyen T."/>
            <person name="Nguyen N."/>
            <person name="Nicol R."/>
            <person name="Norbu C."/>
            <person name="Norbu N."/>
            <person name="Novod N."/>
            <person name="O'Neill B."/>
            <person name="Osman S."/>
            <person name="Markiewicz E."/>
            <person name="Oyono O.L."/>
            <person name="Patti C."/>
            <person name="Phunkhang P."/>
            <person name="Pierre F."/>
            <person name="Priest M."/>
            <person name="Raghuraman S."/>
            <person name="Rege F."/>
            <person name="Reyes R."/>
            <person name="Rise C."/>
            <person name="Rogov P."/>
            <person name="Ross K."/>
            <person name="Ryan E."/>
            <person name="Settipalli S."/>
            <person name="Shea T."/>
            <person name="Sherpa N."/>
            <person name="Shi L."/>
            <person name="Shih D."/>
            <person name="Sparrow T."/>
            <person name="Spaulding J."/>
            <person name="Stalker J."/>
            <person name="Stange-Thomann N."/>
            <person name="Stavropoulos S."/>
            <person name="Stone C."/>
            <person name="Strader C."/>
            <person name="Tesfaye S."/>
            <person name="Thomson T."/>
            <person name="Thoulutsang Y."/>
            <person name="Thoulutsang D."/>
            <person name="Topham K."/>
            <person name="Topping I."/>
            <person name="Tsamla T."/>
            <person name="Vassiliev H."/>
            <person name="Vo A."/>
            <person name="Wangchuk T."/>
            <person name="Wangdi T."/>
            <person name="Weiand M."/>
            <person name="Wilkinson J."/>
            <person name="Wilson A."/>
            <person name="Yadav S."/>
            <person name="Young G."/>
            <person name="Yu Q."/>
            <person name="Zembek L."/>
            <person name="Zhong D."/>
            <person name="Zimmer A."/>
            <person name="Zwirko Z."/>
            <person name="Jaffe D.B."/>
            <person name="Alvarez P."/>
            <person name="Brockman W."/>
            <person name="Butler J."/>
            <person name="Chin C."/>
            <person name="Gnerre S."/>
            <person name="Grabherr M."/>
            <person name="Kleber M."/>
            <person name="Mauceli E."/>
            <person name="MacCallum I."/>
        </authorList>
    </citation>
    <scope>NUCLEOTIDE SEQUENCE [LARGE SCALE GENOMIC DNA]</scope>
    <source>
        <strain evidence="2">MSH-3 / Tucson 14011-0111.49</strain>
    </source>
</reference>
<sequence length="67" mass="7341">MAARHAAALLGLCNPHVTGFDWAIVLMPQNELQPKEEPTSYCLVGIAEYVPCPVARVRVQVLPVENL</sequence>
<accession>B4H1A2</accession>
<dbReference type="HOGENOM" id="CLU_2815168_0_0_1"/>
<keyword evidence="2" id="KW-1185">Reference proteome</keyword>
<protein>
    <submittedName>
        <fullName evidence="1">GL22517</fullName>
    </submittedName>
</protein>
<proteinExistence type="predicted"/>
<dbReference type="AlphaFoldDB" id="B4H1A2"/>
<evidence type="ECO:0000313" key="2">
    <source>
        <dbReference type="Proteomes" id="UP000008744"/>
    </source>
</evidence>
<dbReference type="Proteomes" id="UP000008744">
    <property type="component" value="Unassembled WGS sequence"/>
</dbReference>
<organism evidence="2">
    <name type="scientific">Drosophila persimilis</name>
    <name type="common">Fruit fly</name>
    <dbReference type="NCBI Taxonomy" id="7234"/>
    <lineage>
        <taxon>Eukaryota</taxon>
        <taxon>Metazoa</taxon>
        <taxon>Ecdysozoa</taxon>
        <taxon>Arthropoda</taxon>
        <taxon>Hexapoda</taxon>
        <taxon>Insecta</taxon>
        <taxon>Pterygota</taxon>
        <taxon>Neoptera</taxon>
        <taxon>Endopterygota</taxon>
        <taxon>Diptera</taxon>
        <taxon>Brachycera</taxon>
        <taxon>Muscomorpha</taxon>
        <taxon>Ephydroidea</taxon>
        <taxon>Drosophilidae</taxon>
        <taxon>Drosophila</taxon>
        <taxon>Sophophora</taxon>
    </lineage>
</organism>
<name>B4H1A2_DROPE</name>